<dbReference type="Pfam" id="PF00984">
    <property type="entry name" value="UDPG_MGDP_dh"/>
    <property type="match status" value="1"/>
</dbReference>
<comment type="similarity">
    <text evidence="1">Belongs to the UDP-glucose/GDP-mannose dehydrogenase family.</text>
</comment>
<dbReference type="GO" id="GO:0016616">
    <property type="term" value="F:oxidoreductase activity, acting on the CH-OH group of donors, NAD or NADP as acceptor"/>
    <property type="evidence" value="ECO:0007669"/>
    <property type="project" value="InterPro"/>
</dbReference>
<dbReference type="Gene3D" id="1.20.5.100">
    <property type="entry name" value="Cytochrome c1, transmembrane anchor, C-terminal"/>
    <property type="match status" value="1"/>
</dbReference>
<sequence>MNNKIAIIGQGVVGNAFKRLVEKHYEIVTYDPAHDGKYPQKEIDTCYMGVVCVPTNSNPDGSCDISVVTEAVQKLNTPLILIKSTVEPGTTDKLKKKTGKRICFSPEYIGESSYYHPYWTDMVETPFLIVCGEEADCNEVIEILEPIMGPTKTYFTCTTIEAELIKYLENSFFATKVTFVNEFYNICRAVGANWHKVREGWLLDPRINKMHTSVFANKRGFGGKCFPKDLKAIVVSSKKAGYQPKLLKQVLKSNDEFVASNIK</sequence>
<dbReference type="PANTHER" id="PTHR43750">
    <property type="entry name" value="UDP-GLUCOSE 6-DEHYDROGENASE TUAD"/>
    <property type="match status" value="1"/>
</dbReference>
<dbReference type="InterPro" id="IPR014026">
    <property type="entry name" value="UDP-Glc/GDP-Man_DH_dimer"/>
</dbReference>
<feature type="domain" description="UDP-glucose/GDP-mannose dehydrogenase dimerisation" evidence="2">
    <location>
        <begin position="161"/>
        <end position="255"/>
    </location>
</feature>
<evidence type="ECO:0008006" key="6">
    <source>
        <dbReference type="Google" id="ProtNLM"/>
    </source>
</evidence>
<gene>
    <name evidence="4" type="ORF">A2961_01355</name>
</gene>
<reference evidence="4 5" key="1">
    <citation type="journal article" date="2016" name="Nat. Commun.">
        <title>Thousands of microbial genomes shed light on interconnected biogeochemical processes in an aquifer system.</title>
        <authorList>
            <person name="Anantharaman K."/>
            <person name="Brown C.T."/>
            <person name="Hug L.A."/>
            <person name="Sharon I."/>
            <person name="Castelle C.J."/>
            <person name="Probst A.J."/>
            <person name="Thomas B.C."/>
            <person name="Singh A."/>
            <person name="Wilkins M.J."/>
            <person name="Karaoz U."/>
            <person name="Brodie E.L."/>
            <person name="Williams K.H."/>
            <person name="Hubbard S.S."/>
            <person name="Banfield J.F."/>
        </authorList>
    </citation>
    <scope>NUCLEOTIDE SEQUENCE [LARGE SCALE GENOMIC DNA]</scope>
</reference>
<protein>
    <recommendedName>
        <fullName evidence="6">UDP-glucose/GDP-mannose dehydrogenase dimerisation domain-containing protein</fullName>
    </recommendedName>
</protein>
<dbReference type="InterPro" id="IPR001732">
    <property type="entry name" value="UDP-Glc/GDP-Man_DH_N"/>
</dbReference>
<comment type="caution">
    <text evidence="4">The sequence shown here is derived from an EMBL/GenBank/DDBJ whole genome shotgun (WGS) entry which is preliminary data.</text>
</comment>
<feature type="domain" description="UDP-glucose/GDP-mannose dehydrogenase N-terminal" evidence="3">
    <location>
        <begin position="40"/>
        <end position="139"/>
    </location>
</feature>
<dbReference type="Gene3D" id="3.40.50.720">
    <property type="entry name" value="NAD(P)-binding Rossmann-like Domain"/>
    <property type="match status" value="2"/>
</dbReference>
<dbReference type="STRING" id="1802519.A2961_01355"/>
<dbReference type="SUPFAM" id="SSF48179">
    <property type="entry name" value="6-phosphogluconate dehydrogenase C-terminal domain-like"/>
    <property type="match status" value="1"/>
</dbReference>
<accession>A0A1F8BHM5</accession>
<dbReference type="EMBL" id="MGHF01000020">
    <property type="protein sequence ID" value="OGM63169.1"/>
    <property type="molecule type" value="Genomic_DNA"/>
</dbReference>
<name>A0A1F8BHM5_9BACT</name>
<dbReference type="Pfam" id="PF03721">
    <property type="entry name" value="UDPG_MGDP_dh_N"/>
    <property type="match status" value="1"/>
</dbReference>
<dbReference type="SUPFAM" id="SSF51735">
    <property type="entry name" value="NAD(P)-binding Rossmann-fold domains"/>
    <property type="match status" value="1"/>
</dbReference>
<dbReference type="GO" id="GO:0051287">
    <property type="term" value="F:NAD binding"/>
    <property type="evidence" value="ECO:0007669"/>
    <property type="project" value="InterPro"/>
</dbReference>
<evidence type="ECO:0000313" key="4">
    <source>
        <dbReference type="EMBL" id="OGM63169.1"/>
    </source>
</evidence>
<evidence type="ECO:0000313" key="5">
    <source>
        <dbReference type="Proteomes" id="UP000177082"/>
    </source>
</evidence>
<dbReference type="InterPro" id="IPR036291">
    <property type="entry name" value="NAD(P)-bd_dom_sf"/>
</dbReference>
<proteinExistence type="inferred from homology"/>
<organism evidence="4 5">
    <name type="scientific">Candidatus Woesebacteria bacterium RIFCSPLOWO2_01_FULL_39_21</name>
    <dbReference type="NCBI Taxonomy" id="1802519"/>
    <lineage>
        <taxon>Bacteria</taxon>
        <taxon>Candidatus Woeseibacteriota</taxon>
    </lineage>
</organism>
<dbReference type="Proteomes" id="UP000177082">
    <property type="component" value="Unassembled WGS sequence"/>
</dbReference>
<dbReference type="PANTHER" id="PTHR43750:SF3">
    <property type="entry name" value="UDP-GLUCOSE 6-DEHYDROGENASE TUAD"/>
    <property type="match status" value="1"/>
</dbReference>
<evidence type="ECO:0000256" key="1">
    <source>
        <dbReference type="ARBA" id="ARBA00006601"/>
    </source>
</evidence>
<dbReference type="AlphaFoldDB" id="A0A1F8BHM5"/>
<dbReference type="InterPro" id="IPR008927">
    <property type="entry name" value="6-PGluconate_DH-like_C_sf"/>
</dbReference>
<evidence type="ECO:0000259" key="3">
    <source>
        <dbReference type="Pfam" id="PF03721"/>
    </source>
</evidence>
<evidence type="ECO:0000259" key="2">
    <source>
        <dbReference type="Pfam" id="PF00984"/>
    </source>
</evidence>